<dbReference type="CDD" id="cd22284">
    <property type="entry name" value="HD_CCDC61_N"/>
    <property type="match status" value="1"/>
</dbReference>
<evidence type="ECO:0008006" key="5">
    <source>
        <dbReference type="Google" id="ProtNLM"/>
    </source>
</evidence>
<feature type="coiled-coil region" evidence="1">
    <location>
        <begin position="183"/>
        <end position="210"/>
    </location>
</feature>
<feature type="compositionally biased region" description="Basic and acidic residues" evidence="2">
    <location>
        <begin position="226"/>
        <end position="237"/>
    </location>
</feature>
<dbReference type="Proteomes" id="UP000794436">
    <property type="component" value="Unassembled WGS sequence"/>
</dbReference>
<accession>A0A8K1FMF0</accession>
<feature type="compositionally biased region" description="Polar residues" evidence="2">
    <location>
        <begin position="496"/>
        <end position="506"/>
    </location>
</feature>
<proteinExistence type="predicted"/>
<name>A0A8K1FMF0_PYTOL</name>
<keyword evidence="1" id="KW-0175">Coiled coil</keyword>
<evidence type="ECO:0000313" key="4">
    <source>
        <dbReference type="Proteomes" id="UP000794436"/>
    </source>
</evidence>
<feature type="region of interest" description="Disordered" evidence="2">
    <location>
        <begin position="217"/>
        <end position="237"/>
    </location>
</feature>
<keyword evidence="4" id="KW-1185">Reference proteome</keyword>
<reference evidence="3" key="1">
    <citation type="submission" date="2019-03" db="EMBL/GenBank/DDBJ databases">
        <title>Long read genome sequence of the mycoparasitic Pythium oligandrum ATCC 38472 isolated from sugarbeet rhizosphere.</title>
        <authorList>
            <person name="Gaulin E."/>
        </authorList>
    </citation>
    <scope>NUCLEOTIDE SEQUENCE</scope>
    <source>
        <strain evidence="3">ATCC 38472_TT</strain>
    </source>
</reference>
<dbReference type="AlphaFoldDB" id="A0A8K1FMF0"/>
<feature type="coiled-coil region" evidence="1">
    <location>
        <begin position="244"/>
        <end position="311"/>
    </location>
</feature>
<evidence type="ECO:0000313" key="3">
    <source>
        <dbReference type="EMBL" id="TMW68176.1"/>
    </source>
</evidence>
<evidence type="ECO:0000256" key="2">
    <source>
        <dbReference type="SAM" id="MobiDB-lite"/>
    </source>
</evidence>
<dbReference type="EMBL" id="SPLM01000003">
    <property type="protein sequence ID" value="TMW68176.1"/>
    <property type="molecule type" value="Genomic_DNA"/>
</dbReference>
<evidence type="ECO:0000256" key="1">
    <source>
        <dbReference type="SAM" id="Coils"/>
    </source>
</evidence>
<protein>
    <recommendedName>
        <fullName evidence="5">Coiled-coil domain-containing protein 61</fullName>
    </recommendedName>
</protein>
<dbReference type="OrthoDB" id="568137at2759"/>
<feature type="region of interest" description="Disordered" evidence="2">
    <location>
        <begin position="481"/>
        <end position="506"/>
    </location>
</feature>
<sequence>MMTMDPMETSTTISFHGVAYVVTVSVANQTLEMQVEIDERERSSVPHAASEYVCWTARFPATYVEDLTRKTGNFKRFPVFVNMLLSAISHRSDAVFIDLLTTADLELYRKRKMGRSQGSGHAVFDTPGTEADKTSTMSKRYLILTYAVEFDRVHYPLPLQLVETPTPETLQRTIRRLRQALTTSTTESKAPQLQEEIAALREENRCLKNTLQQYCGSDAENGGDARNLRERNGSGDQLDLQRELEASMQENKELIKIYQQLREDSTAEITRLRAEIKQLKLTQNNGTVDYEQVLEKERQETRRKLSDSKAAAQEALIQLKPTAATAKLSIDFLVNPPQTAAQPAHSTFGSVSARPMLLMVGNNEGQACPAHTAEVLGRRASVERLVDPLKRIPSITPRHDEEEIRPLPFAYQRPAMTSQFHHDQGVHDPFFIGRPTSLTPNQGMAFSYPPKPMAVSLLSFLDRPKEAQVSETTRAWPVDSTQRVPSLNGGMHTANPLPSLSFMNRR</sequence>
<dbReference type="InterPro" id="IPR049733">
    <property type="entry name" value="CCDC61_N"/>
</dbReference>
<comment type="caution">
    <text evidence="3">The sequence shown here is derived from an EMBL/GenBank/DDBJ whole genome shotgun (WGS) entry which is preliminary data.</text>
</comment>
<gene>
    <name evidence="3" type="ORF">Poli38472_007848</name>
</gene>
<organism evidence="3 4">
    <name type="scientific">Pythium oligandrum</name>
    <name type="common">Mycoparasitic fungus</name>
    <dbReference type="NCBI Taxonomy" id="41045"/>
    <lineage>
        <taxon>Eukaryota</taxon>
        <taxon>Sar</taxon>
        <taxon>Stramenopiles</taxon>
        <taxon>Oomycota</taxon>
        <taxon>Peronosporomycetes</taxon>
        <taxon>Pythiales</taxon>
        <taxon>Pythiaceae</taxon>
        <taxon>Pythium</taxon>
    </lineage>
</organism>